<dbReference type="OrthoDB" id="75724at2759"/>
<evidence type="ECO:0000259" key="1">
    <source>
        <dbReference type="PROSITE" id="PS50191"/>
    </source>
</evidence>
<dbReference type="Proteomes" id="UP001153714">
    <property type="component" value="Chromosome 12"/>
</dbReference>
<reference evidence="2" key="2">
    <citation type="submission" date="2022-10" db="EMBL/GenBank/DDBJ databases">
        <authorList>
            <consortium name="ENA_rothamsted_submissions"/>
            <consortium name="culmorum"/>
            <person name="King R."/>
        </authorList>
    </citation>
    <scope>NUCLEOTIDE SEQUENCE</scope>
</reference>
<keyword evidence="3" id="KW-1185">Reference proteome</keyword>
<evidence type="ECO:0000313" key="2">
    <source>
        <dbReference type="EMBL" id="CAG9784217.1"/>
    </source>
</evidence>
<dbReference type="SUPFAM" id="SSF46938">
    <property type="entry name" value="CRAL/TRIO N-terminal domain"/>
    <property type="match status" value="1"/>
</dbReference>
<dbReference type="PROSITE" id="PS50191">
    <property type="entry name" value="CRAL_TRIO"/>
    <property type="match status" value="1"/>
</dbReference>
<evidence type="ECO:0000313" key="3">
    <source>
        <dbReference type="Proteomes" id="UP001153714"/>
    </source>
</evidence>
<accession>A0A9N9W8P9</accession>
<dbReference type="Gene3D" id="1.10.8.20">
    <property type="entry name" value="N-terminal domain of phosphatidylinositol transfer protein sec14p"/>
    <property type="match status" value="1"/>
</dbReference>
<dbReference type="AlphaFoldDB" id="A0A9N9W8P9"/>
<dbReference type="SMART" id="SM01100">
    <property type="entry name" value="CRAL_TRIO_N"/>
    <property type="match status" value="1"/>
</dbReference>
<dbReference type="PANTHER" id="PTHR10174">
    <property type="entry name" value="ALPHA-TOCOPHEROL TRANSFER PROTEIN-RELATED"/>
    <property type="match status" value="1"/>
</dbReference>
<gene>
    <name evidence="2" type="ORF">DIATSA_LOCUS2326</name>
</gene>
<dbReference type="Gene3D" id="3.40.525.10">
    <property type="entry name" value="CRAL-TRIO lipid binding domain"/>
    <property type="match status" value="1"/>
</dbReference>
<dbReference type="InterPro" id="IPR036273">
    <property type="entry name" value="CRAL/TRIO_N_dom_sf"/>
</dbReference>
<reference evidence="2" key="1">
    <citation type="submission" date="2021-12" db="EMBL/GenBank/DDBJ databases">
        <authorList>
            <person name="King R."/>
        </authorList>
    </citation>
    <scope>NUCLEOTIDE SEQUENCE</scope>
</reference>
<dbReference type="EMBL" id="OU893343">
    <property type="protein sequence ID" value="CAG9784217.1"/>
    <property type="molecule type" value="Genomic_DNA"/>
</dbReference>
<dbReference type="SUPFAM" id="SSF52087">
    <property type="entry name" value="CRAL/TRIO domain"/>
    <property type="match status" value="1"/>
</dbReference>
<dbReference type="GO" id="GO:1902936">
    <property type="term" value="F:phosphatidylinositol bisphosphate binding"/>
    <property type="evidence" value="ECO:0007669"/>
    <property type="project" value="TreeGrafter"/>
</dbReference>
<dbReference type="PANTHER" id="PTHR10174:SF220">
    <property type="entry name" value="LD41874P"/>
    <property type="match status" value="1"/>
</dbReference>
<organism evidence="2 3">
    <name type="scientific">Diatraea saccharalis</name>
    <name type="common">sugarcane borer</name>
    <dbReference type="NCBI Taxonomy" id="40085"/>
    <lineage>
        <taxon>Eukaryota</taxon>
        <taxon>Metazoa</taxon>
        <taxon>Ecdysozoa</taxon>
        <taxon>Arthropoda</taxon>
        <taxon>Hexapoda</taxon>
        <taxon>Insecta</taxon>
        <taxon>Pterygota</taxon>
        <taxon>Neoptera</taxon>
        <taxon>Endopterygota</taxon>
        <taxon>Lepidoptera</taxon>
        <taxon>Glossata</taxon>
        <taxon>Ditrysia</taxon>
        <taxon>Pyraloidea</taxon>
        <taxon>Crambidae</taxon>
        <taxon>Crambinae</taxon>
        <taxon>Diatraea</taxon>
    </lineage>
</organism>
<name>A0A9N9W8P9_9NEOP</name>
<sequence length="308" mass="35740">MALEIDTDGSPFVMWGKNKIKLENFPLTEQTYKEKAAIELREEPEIVKAALEELRQLLRGETDLLVPVDNDDFLMKFLRPCKFYAESAFKRIKAYYKFRKVHSQHCYDLCPDSVRSTFENSIVSVLSPRDQHGRRILLVESERWNPRVVTLTEMFRGVQVALEAALEEPRTQISGVVTILDMRGLSFAQIMQFTPSFAKMMVDWIQDCVPIRLKAVHVINQPYLFNMLFAIFKPFLREKLRSRIHFHGSNKTALLAHIDESALRKRHGGILPEPDVPADLLIKCLLHYEDQFKMTSTYGYVNKNKTKS</sequence>
<dbReference type="Gene3D" id="1.20.5.1200">
    <property type="entry name" value="Alpha-tocopherol transfer"/>
    <property type="match status" value="1"/>
</dbReference>
<proteinExistence type="predicted"/>
<dbReference type="SMART" id="SM00516">
    <property type="entry name" value="SEC14"/>
    <property type="match status" value="1"/>
</dbReference>
<dbReference type="InterPro" id="IPR011074">
    <property type="entry name" value="CRAL/TRIO_N_dom"/>
</dbReference>
<dbReference type="InterPro" id="IPR001251">
    <property type="entry name" value="CRAL-TRIO_dom"/>
</dbReference>
<dbReference type="Pfam" id="PF00650">
    <property type="entry name" value="CRAL_TRIO"/>
    <property type="match status" value="1"/>
</dbReference>
<feature type="domain" description="CRAL-TRIO" evidence="1">
    <location>
        <begin position="110"/>
        <end position="275"/>
    </location>
</feature>
<dbReference type="CDD" id="cd00170">
    <property type="entry name" value="SEC14"/>
    <property type="match status" value="1"/>
</dbReference>
<dbReference type="GO" id="GO:0016020">
    <property type="term" value="C:membrane"/>
    <property type="evidence" value="ECO:0007669"/>
    <property type="project" value="TreeGrafter"/>
</dbReference>
<dbReference type="PRINTS" id="PR00180">
    <property type="entry name" value="CRETINALDHBP"/>
</dbReference>
<dbReference type="InterPro" id="IPR036865">
    <property type="entry name" value="CRAL-TRIO_dom_sf"/>
</dbReference>
<protein>
    <recommendedName>
        <fullName evidence="1">CRAL-TRIO domain-containing protein</fullName>
    </recommendedName>
</protein>